<proteinExistence type="inferred from homology"/>
<dbReference type="InterPro" id="IPR006710">
    <property type="entry name" value="Glyco_hydro_43"/>
</dbReference>
<keyword evidence="4" id="KW-0326">Glycosidase</keyword>
<keyword evidence="8" id="KW-1185">Reference proteome</keyword>
<dbReference type="CDD" id="cd18822">
    <property type="entry name" value="GH43_CtGH43-like"/>
    <property type="match status" value="1"/>
</dbReference>
<keyword evidence="5" id="KW-0812">Transmembrane</keyword>
<dbReference type="InterPro" id="IPR008979">
    <property type="entry name" value="Galactose-bd-like_sf"/>
</dbReference>
<dbReference type="GO" id="GO:0005975">
    <property type="term" value="P:carbohydrate metabolic process"/>
    <property type="evidence" value="ECO:0007669"/>
    <property type="project" value="InterPro"/>
</dbReference>
<evidence type="ECO:0000259" key="6">
    <source>
        <dbReference type="PROSITE" id="PS50022"/>
    </source>
</evidence>
<dbReference type="Pfam" id="PF18962">
    <property type="entry name" value="Por_Secre_tail"/>
    <property type="match status" value="1"/>
</dbReference>
<reference evidence="7 8" key="1">
    <citation type="submission" date="2019-05" db="EMBL/GenBank/DDBJ databases">
        <title>Polaribacter aestuariivivens sp. nov., isolated from a tidal flat.</title>
        <authorList>
            <person name="Yoon J.-H."/>
        </authorList>
    </citation>
    <scope>NUCLEOTIDE SEQUENCE [LARGE SCALE GENOMIC DNA]</scope>
    <source>
        <strain evidence="7 8">DBTF-3</strain>
    </source>
</reference>
<feature type="domain" description="F5/8 type C" evidence="6">
    <location>
        <begin position="333"/>
        <end position="437"/>
    </location>
</feature>
<dbReference type="GO" id="GO:0004553">
    <property type="term" value="F:hydrolase activity, hydrolyzing O-glycosyl compounds"/>
    <property type="evidence" value="ECO:0007669"/>
    <property type="project" value="InterPro"/>
</dbReference>
<dbReference type="AlphaFoldDB" id="A0A5S3N6L9"/>
<dbReference type="InterPro" id="IPR000421">
    <property type="entry name" value="FA58C"/>
</dbReference>
<comment type="caution">
    <text evidence="7">The sequence shown here is derived from an EMBL/GenBank/DDBJ whole genome shotgun (WGS) entry which is preliminary data.</text>
</comment>
<dbReference type="SUPFAM" id="SSF49785">
    <property type="entry name" value="Galactose-binding domain-like"/>
    <property type="match status" value="1"/>
</dbReference>
<dbReference type="PROSITE" id="PS50022">
    <property type="entry name" value="FA58C_3"/>
    <property type="match status" value="1"/>
</dbReference>
<dbReference type="PANTHER" id="PTHR22925:SF3">
    <property type="entry name" value="GLYCOSYL HYDROLASE FAMILY PROTEIN 43"/>
    <property type="match status" value="1"/>
</dbReference>
<evidence type="ECO:0000256" key="2">
    <source>
        <dbReference type="ARBA" id="ARBA00022729"/>
    </source>
</evidence>
<dbReference type="Gene3D" id="2.115.10.20">
    <property type="entry name" value="Glycosyl hydrolase domain, family 43"/>
    <property type="match status" value="1"/>
</dbReference>
<protein>
    <submittedName>
        <fullName evidence="7">T9SS type A sorting domain-containing protein</fullName>
    </submittedName>
</protein>
<evidence type="ECO:0000256" key="5">
    <source>
        <dbReference type="SAM" id="Phobius"/>
    </source>
</evidence>
<keyword evidence="3" id="KW-0378">Hydrolase</keyword>
<keyword evidence="2" id="KW-0732">Signal</keyword>
<evidence type="ECO:0000256" key="1">
    <source>
        <dbReference type="ARBA" id="ARBA00009865"/>
    </source>
</evidence>
<dbReference type="SUPFAM" id="SSF75005">
    <property type="entry name" value="Arabinanase/levansucrase/invertase"/>
    <property type="match status" value="1"/>
</dbReference>
<organism evidence="7 8">
    <name type="scientific">Polaribacter aestuariivivens</name>
    <dbReference type="NCBI Taxonomy" id="2304626"/>
    <lineage>
        <taxon>Bacteria</taxon>
        <taxon>Pseudomonadati</taxon>
        <taxon>Bacteroidota</taxon>
        <taxon>Flavobacteriia</taxon>
        <taxon>Flavobacteriales</taxon>
        <taxon>Flavobacteriaceae</taxon>
    </lineage>
</organism>
<dbReference type="Gene3D" id="2.60.120.260">
    <property type="entry name" value="Galactose-binding domain-like"/>
    <property type="match status" value="1"/>
</dbReference>
<comment type="similarity">
    <text evidence="1">Belongs to the glycosyl hydrolase 43 family.</text>
</comment>
<dbReference type="Proteomes" id="UP000307140">
    <property type="component" value="Unassembled WGS sequence"/>
</dbReference>
<evidence type="ECO:0000313" key="8">
    <source>
        <dbReference type="Proteomes" id="UP000307140"/>
    </source>
</evidence>
<dbReference type="InterPro" id="IPR013783">
    <property type="entry name" value="Ig-like_fold"/>
</dbReference>
<dbReference type="Pfam" id="PF00754">
    <property type="entry name" value="F5_F8_type_C"/>
    <property type="match status" value="1"/>
</dbReference>
<dbReference type="InterPro" id="IPR023296">
    <property type="entry name" value="Glyco_hydro_beta-prop_sf"/>
</dbReference>
<accession>A0A5S3N6L9</accession>
<dbReference type="PANTHER" id="PTHR22925">
    <property type="entry name" value="GLYCOSYL HYDROLASE 43 FAMILY MEMBER"/>
    <property type="match status" value="1"/>
</dbReference>
<keyword evidence="5" id="KW-0472">Membrane</keyword>
<dbReference type="InterPro" id="IPR026444">
    <property type="entry name" value="Secre_tail"/>
</dbReference>
<dbReference type="Pfam" id="PF04616">
    <property type="entry name" value="Glyco_hydro_43"/>
    <property type="match status" value="1"/>
</dbReference>
<dbReference type="OrthoDB" id="1094867at2"/>
<dbReference type="NCBIfam" id="TIGR04183">
    <property type="entry name" value="Por_Secre_tail"/>
    <property type="match status" value="1"/>
</dbReference>
<dbReference type="Gene3D" id="2.60.40.10">
    <property type="entry name" value="Immunoglobulins"/>
    <property type="match status" value="1"/>
</dbReference>
<keyword evidence="5" id="KW-1133">Transmembrane helix</keyword>
<dbReference type="EMBL" id="VANR01000003">
    <property type="protein sequence ID" value="TMM30602.1"/>
    <property type="molecule type" value="Genomic_DNA"/>
</dbReference>
<gene>
    <name evidence="7" type="ORF">FDT66_07510</name>
</gene>
<name>A0A5S3N6L9_9FLAO</name>
<sequence>MVFQLRIFTNKTDQIMKSSKAFFYSIFLVLMSTQIIGQVQSIRNGISWQDTSGNRIKAHGASIIKHNNVFYMVGNDMTNGNSFTGVNLYSSTDLMNWEFRNTIVDKNTNSDLSNGLRITERPCLIYNALTNKFVLWIKYQNGSYTNNKAAVFYSDTVDGKYTYDREFFPQGYDSNDSSIFVDTDGKAYYVSTNKANQSLNLYTLTDNYRGAADATVLFQWQNKEAPVIFKKDNLYYMLSSTKTGWDPNQMQYSTSTSLKSGWSSWKNVGNRITFDSQPTDVLTITGSAGTNYYYVGDRWKDPELRESKIVIFPLTVGNGTLDMDYVHEFKIDLNTSTWSVFDDNTYVPQNNWNVVSVSSEETSSGNFPASNVFDGNENTMWHSRYNAGQDTFPYELVIDLGANYNISGFMYVPRQDNNLNGVLRDFQLFLSGDGQNWGAPVASGWLSYWSEIYFQQKNAKFMKLVARSDFNETRFATASEIKLMTSSHYENVGINSFYNVNGIGWRSGTNIEVNQGSQIHFGPQARQSSGQTRFYGTFSWHGPNNYYANERAPIINNIQAKDLGEYTVYYLDDNYHVQKQSINVFSNTLSVEDDFVKETTSLYPNPATNVLNISNADENTSYKVYNILGKEIIKNNGKSIDVSSLERGYYMVLINNKAYKFIKK</sequence>
<evidence type="ECO:0000256" key="3">
    <source>
        <dbReference type="ARBA" id="ARBA00022801"/>
    </source>
</evidence>
<evidence type="ECO:0000256" key="4">
    <source>
        <dbReference type="ARBA" id="ARBA00023295"/>
    </source>
</evidence>
<feature type="transmembrane region" description="Helical" evidence="5">
    <location>
        <begin position="21"/>
        <end position="39"/>
    </location>
</feature>
<evidence type="ECO:0000313" key="7">
    <source>
        <dbReference type="EMBL" id="TMM30602.1"/>
    </source>
</evidence>